<dbReference type="EMBL" id="FXUL01000031">
    <property type="protein sequence ID" value="SMP79347.1"/>
    <property type="molecule type" value="Genomic_DNA"/>
</dbReference>
<evidence type="ECO:0000256" key="1">
    <source>
        <dbReference type="ARBA" id="ARBA00022553"/>
    </source>
</evidence>
<dbReference type="SUPFAM" id="SSF52172">
    <property type="entry name" value="CheY-like"/>
    <property type="match status" value="1"/>
</dbReference>
<dbReference type="Proteomes" id="UP001158049">
    <property type="component" value="Unassembled WGS sequence"/>
</dbReference>
<feature type="modified residue" description="4-aspartylphosphate" evidence="2">
    <location>
        <position position="55"/>
    </location>
</feature>
<dbReference type="CDD" id="cd00156">
    <property type="entry name" value="REC"/>
    <property type="match status" value="1"/>
</dbReference>
<feature type="domain" description="Response regulatory" evidence="3">
    <location>
        <begin position="5"/>
        <end position="121"/>
    </location>
</feature>
<dbReference type="InterPro" id="IPR050595">
    <property type="entry name" value="Bact_response_regulator"/>
</dbReference>
<keyword evidence="1 2" id="KW-0597">Phosphoprotein</keyword>
<sequence length="124" mass="13659">MPHLNIVVIEDDADLRETMKELLEIEGFTVDTAENGQEGLSLIERSGPPCLILLDMMMPVMNGWEFLEAVKRDCPPALAQTQVAVVSAAADMADVQRQYGCTILRKPVNLARLFELAHAACDDC</sequence>
<protein>
    <submittedName>
        <fullName evidence="4">Response regulator receiver domain-containing protein</fullName>
    </submittedName>
</protein>
<dbReference type="InterPro" id="IPR011006">
    <property type="entry name" value="CheY-like_superfamily"/>
</dbReference>
<name>A0ABY1QS61_9BURK</name>
<dbReference type="InterPro" id="IPR001789">
    <property type="entry name" value="Sig_transdc_resp-reg_receiver"/>
</dbReference>
<dbReference type="PROSITE" id="PS50110">
    <property type="entry name" value="RESPONSE_REGULATORY"/>
    <property type="match status" value="1"/>
</dbReference>
<proteinExistence type="predicted"/>
<reference evidence="4 5" key="1">
    <citation type="submission" date="2017-05" db="EMBL/GenBank/DDBJ databases">
        <authorList>
            <person name="Varghese N."/>
            <person name="Submissions S."/>
        </authorList>
    </citation>
    <scope>NUCLEOTIDE SEQUENCE [LARGE SCALE GENOMIC DNA]</scope>
    <source>
        <strain evidence="4 5">DSM 26001</strain>
    </source>
</reference>
<gene>
    <name evidence="4" type="ORF">SAMN06295970_13115</name>
</gene>
<keyword evidence="5" id="KW-1185">Reference proteome</keyword>
<dbReference type="Pfam" id="PF00072">
    <property type="entry name" value="Response_reg"/>
    <property type="match status" value="1"/>
</dbReference>
<organism evidence="4 5">
    <name type="scientific">Noviherbaspirillum suwonense</name>
    <dbReference type="NCBI Taxonomy" id="1224511"/>
    <lineage>
        <taxon>Bacteria</taxon>
        <taxon>Pseudomonadati</taxon>
        <taxon>Pseudomonadota</taxon>
        <taxon>Betaproteobacteria</taxon>
        <taxon>Burkholderiales</taxon>
        <taxon>Oxalobacteraceae</taxon>
        <taxon>Noviherbaspirillum</taxon>
    </lineage>
</organism>
<evidence type="ECO:0000313" key="4">
    <source>
        <dbReference type="EMBL" id="SMP79347.1"/>
    </source>
</evidence>
<evidence type="ECO:0000313" key="5">
    <source>
        <dbReference type="Proteomes" id="UP001158049"/>
    </source>
</evidence>
<dbReference type="Gene3D" id="3.40.50.2300">
    <property type="match status" value="1"/>
</dbReference>
<accession>A0ABY1QS61</accession>
<dbReference type="PANTHER" id="PTHR44591">
    <property type="entry name" value="STRESS RESPONSE REGULATOR PROTEIN 1"/>
    <property type="match status" value="1"/>
</dbReference>
<dbReference type="PANTHER" id="PTHR44591:SF3">
    <property type="entry name" value="RESPONSE REGULATORY DOMAIN-CONTAINING PROTEIN"/>
    <property type="match status" value="1"/>
</dbReference>
<comment type="caution">
    <text evidence="4">The sequence shown here is derived from an EMBL/GenBank/DDBJ whole genome shotgun (WGS) entry which is preliminary data.</text>
</comment>
<evidence type="ECO:0000259" key="3">
    <source>
        <dbReference type="PROSITE" id="PS50110"/>
    </source>
</evidence>
<dbReference type="RefSeq" id="WP_283445250.1">
    <property type="nucleotide sequence ID" value="NZ_FXUL01000031.1"/>
</dbReference>
<evidence type="ECO:0000256" key="2">
    <source>
        <dbReference type="PROSITE-ProRule" id="PRU00169"/>
    </source>
</evidence>
<dbReference type="SMART" id="SM00448">
    <property type="entry name" value="REC"/>
    <property type="match status" value="1"/>
</dbReference>